<evidence type="ECO:0000256" key="1">
    <source>
        <dbReference type="ARBA" id="ARBA00011982"/>
    </source>
</evidence>
<gene>
    <name evidence="9" type="ORF">PIB30_003068</name>
</gene>
<evidence type="ECO:0000256" key="4">
    <source>
        <dbReference type="ARBA" id="ARBA00022801"/>
    </source>
</evidence>
<keyword evidence="6" id="KW-0520">NAD</keyword>
<dbReference type="EC" id="3.2.2.6" evidence="1"/>
<dbReference type="InterPro" id="IPR035897">
    <property type="entry name" value="Toll_tir_struct_dom_sf"/>
</dbReference>
<dbReference type="InterPro" id="IPR000157">
    <property type="entry name" value="TIR_dom"/>
</dbReference>
<dbReference type="PROSITE" id="PS50104">
    <property type="entry name" value="TIR"/>
    <property type="match status" value="1"/>
</dbReference>
<dbReference type="Proteomes" id="UP001341840">
    <property type="component" value="Unassembled WGS sequence"/>
</dbReference>
<dbReference type="Pfam" id="PF20160">
    <property type="entry name" value="C-JID"/>
    <property type="match status" value="1"/>
</dbReference>
<dbReference type="SMART" id="SM00255">
    <property type="entry name" value="TIR"/>
    <property type="match status" value="1"/>
</dbReference>
<dbReference type="Pfam" id="PF23282">
    <property type="entry name" value="WHD_ROQ1"/>
    <property type="match status" value="1"/>
</dbReference>
<dbReference type="PANTHER" id="PTHR11017">
    <property type="entry name" value="LEUCINE-RICH REPEAT-CONTAINING PROTEIN"/>
    <property type="match status" value="1"/>
</dbReference>
<dbReference type="InterPro" id="IPR036390">
    <property type="entry name" value="WH_DNA-bd_sf"/>
</dbReference>
<evidence type="ECO:0000256" key="5">
    <source>
        <dbReference type="ARBA" id="ARBA00022821"/>
    </source>
</evidence>
<dbReference type="Gene3D" id="3.40.50.10140">
    <property type="entry name" value="Toll/interleukin-1 receptor homology (TIR) domain"/>
    <property type="match status" value="1"/>
</dbReference>
<dbReference type="SUPFAM" id="SSF52200">
    <property type="entry name" value="Toll/Interleukin receptor TIR domain"/>
    <property type="match status" value="1"/>
</dbReference>
<dbReference type="PRINTS" id="PR00364">
    <property type="entry name" value="DISEASERSIST"/>
</dbReference>
<evidence type="ECO:0000256" key="2">
    <source>
        <dbReference type="ARBA" id="ARBA00022614"/>
    </source>
</evidence>
<comment type="catalytic activity">
    <reaction evidence="7">
        <text>NAD(+) + H2O = ADP-D-ribose + nicotinamide + H(+)</text>
        <dbReference type="Rhea" id="RHEA:16301"/>
        <dbReference type="ChEBI" id="CHEBI:15377"/>
        <dbReference type="ChEBI" id="CHEBI:15378"/>
        <dbReference type="ChEBI" id="CHEBI:17154"/>
        <dbReference type="ChEBI" id="CHEBI:57540"/>
        <dbReference type="ChEBI" id="CHEBI:57967"/>
        <dbReference type="EC" id="3.2.2.6"/>
    </reaction>
    <physiologicalReaction direction="left-to-right" evidence="7">
        <dbReference type="Rhea" id="RHEA:16302"/>
    </physiologicalReaction>
</comment>
<comment type="caution">
    <text evidence="9">The sequence shown here is derived from an EMBL/GenBank/DDBJ whole genome shotgun (WGS) entry which is preliminary data.</text>
</comment>
<keyword evidence="3" id="KW-0677">Repeat</keyword>
<dbReference type="InterPro" id="IPR058192">
    <property type="entry name" value="WHD_ROQ1-like"/>
</dbReference>
<name>A0ABU6X2Y7_9FABA</name>
<evidence type="ECO:0000313" key="9">
    <source>
        <dbReference type="EMBL" id="MED6191726.1"/>
    </source>
</evidence>
<dbReference type="Gene3D" id="3.80.10.10">
    <property type="entry name" value="Ribonuclease Inhibitor"/>
    <property type="match status" value="3"/>
</dbReference>
<evidence type="ECO:0000256" key="3">
    <source>
        <dbReference type="ARBA" id="ARBA00022737"/>
    </source>
</evidence>
<sequence length="1119" mass="126910">MAMSTRWINQVFLSFRGDDTRKGFTDHLFASLERRGIKTFKDDHDLHKGASISLELFKAIQDSMFALIILSPNYASSTWCLDELQKILHCRNNLGQHVFPIFYGVDPSDVRYQRGTFGEAFSKHEERFSQDKEKVKRWRDSLREVASFSGWDSQDQHEAGLVETIVDHIQKMLIPKLPTCTDNLVGVDSRMKRVISLIGIRLDDVRFVGIWGMGGGGKTTTARLVYESIKDEFKVSCFLQNIREMHEKNNGLVQIQKELLSHLNVRISTFHNVFDGKKIIANSFRNKKVLLVLDDVSELSQLENLAEKQEWFGPGSKVIITTRDKHILASHGVLKTCEIGGLFSDEALHLLSLKAFKQDQPKEGYLDLCKEVVEYTKGLPLALEVLGSHLQGRTVEVWHSALKQIRSFPLPKIQNTLKISYDGLNSPEKDMFLDIACFFKGMDKEEVTDMLEICGGCPKIGIEILIERNLITVSATNKLEMHDLIQEMGRNIVFLESTNDPGKRSRLWSQDDIDYVLTNNKGTEAIQAIVLSSVQPYEARWSAEAFCNTNQLRLLKLCEMQLPLGLNCLPCSLKALQWKGSPLKTLPPSNQLDELVHLNLSHSKIEQLWHGKKILKKLRFINLSFSKNLKKTGDFDGAPNLESLVLEGCTSLTEIHASLVRHKKLVVLNLKDCKRLKAFPSKLEMCSLKVLNLSGCSELKIVPDFGENMELLSVLSLGGTAITKLPSSVGSLVGLTQLKLNNCKNLVCLPDTIHKLKSLKILDVSGCSRIRSMPECLKEIKCLEELCASETAIEELPSSVFYLENLREISFAGCKGPVSNSMDMFQPFKWLFGSQQASTGFRLPPSISCIHHLRRVDFSYCNLSDESMPDDFFHLPSLRILDLSGNEFVSMPSSISKLPMLQYLYINWCKNLQSLPELPSSIRELDASNCASLEDSKLNPSKPCSLFASPLQWRFPIQEIQLFLEGMRIPEARFDMLITGSEIPSWFVPQRCTSFAKIQIPQNCPVNDWVGFALCFMLVSYADPPEVCHHEVECYLFGPQGKMFISTRILPPMEPCRPHLYVLYLSIDKFRDRIHEGGYFFKEIEFVLKRYCCQSLQIVRCGSRLVCKQDLEDIFGNHS</sequence>
<dbReference type="InterPro" id="IPR044974">
    <property type="entry name" value="Disease_R_plants"/>
</dbReference>
<keyword evidence="5" id="KW-0611">Plant defense</keyword>
<dbReference type="InterPro" id="IPR058546">
    <property type="entry name" value="RPS4B/Roq1-like_LRR"/>
</dbReference>
<dbReference type="Pfam" id="PF00931">
    <property type="entry name" value="NB-ARC"/>
    <property type="match status" value="1"/>
</dbReference>
<dbReference type="InterPro" id="IPR027417">
    <property type="entry name" value="P-loop_NTPase"/>
</dbReference>
<dbReference type="SUPFAM" id="SSF46785">
    <property type="entry name" value="Winged helix' DNA-binding domain"/>
    <property type="match status" value="1"/>
</dbReference>
<accession>A0ABU6X2Y7</accession>
<feature type="domain" description="TIR" evidence="8">
    <location>
        <begin position="7"/>
        <end position="173"/>
    </location>
</feature>
<dbReference type="EMBL" id="JASCZI010211454">
    <property type="protein sequence ID" value="MED6191726.1"/>
    <property type="molecule type" value="Genomic_DNA"/>
</dbReference>
<dbReference type="InterPro" id="IPR002182">
    <property type="entry name" value="NB-ARC"/>
</dbReference>
<dbReference type="Pfam" id="PF23286">
    <property type="entry name" value="LRR_13"/>
    <property type="match status" value="1"/>
</dbReference>
<dbReference type="PANTHER" id="PTHR11017:SF559">
    <property type="entry name" value="DISEASE RESISTANCE PROTEIN CHL1"/>
    <property type="match status" value="1"/>
</dbReference>
<dbReference type="SUPFAM" id="SSF52540">
    <property type="entry name" value="P-loop containing nucleoside triphosphate hydrolases"/>
    <property type="match status" value="1"/>
</dbReference>
<dbReference type="InterPro" id="IPR042197">
    <property type="entry name" value="Apaf_helical"/>
</dbReference>
<dbReference type="Pfam" id="PF01582">
    <property type="entry name" value="TIR"/>
    <property type="match status" value="1"/>
</dbReference>
<dbReference type="SMART" id="SM00369">
    <property type="entry name" value="LRR_TYP"/>
    <property type="match status" value="3"/>
</dbReference>
<reference evidence="9 10" key="1">
    <citation type="journal article" date="2023" name="Plants (Basel)">
        <title>Bridging the Gap: Combining Genomics and Transcriptomics Approaches to Understand Stylosanthes scabra, an Orphan Legume from the Brazilian Caatinga.</title>
        <authorList>
            <person name="Ferreira-Neto J.R.C."/>
            <person name="da Silva M.D."/>
            <person name="Binneck E."/>
            <person name="de Melo N.F."/>
            <person name="da Silva R.H."/>
            <person name="de Melo A.L.T.M."/>
            <person name="Pandolfi V."/>
            <person name="Bustamante F.O."/>
            <person name="Brasileiro-Vidal A.C."/>
            <person name="Benko-Iseppon A.M."/>
        </authorList>
    </citation>
    <scope>NUCLEOTIDE SEQUENCE [LARGE SCALE GENOMIC DNA]</scope>
    <source>
        <tissue evidence="9">Leaves</tissue>
    </source>
</reference>
<keyword evidence="2" id="KW-0433">Leucine-rich repeat</keyword>
<dbReference type="InterPro" id="IPR003591">
    <property type="entry name" value="Leu-rich_rpt_typical-subtyp"/>
</dbReference>
<evidence type="ECO:0000259" key="8">
    <source>
        <dbReference type="PROSITE" id="PS50104"/>
    </source>
</evidence>
<proteinExistence type="predicted"/>
<keyword evidence="10" id="KW-1185">Reference proteome</keyword>
<evidence type="ECO:0000256" key="6">
    <source>
        <dbReference type="ARBA" id="ARBA00023027"/>
    </source>
</evidence>
<dbReference type="InterPro" id="IPR032675">
    <property type="entry name" value="LRR_dom_sf"/>
</dbReference>
<dbReference type="Gene3D" id="1.10.8.430">
    <property type="entry name" value="Helical domain of apoptotic protease-activating factors"/>
    <property type="match status" value="1"/>
</dbReference>
<dbReference type="Gene3D" id="3.40.50.300">
    <property type="entry name" value="P-loop containing nucleotide triphosphate hydrolases"/>
    <property type="match status" value="1"/>
</dbReference>
<dbReference type="InterPro" id="IPR045344">
    <property type="entry name" value="C-JID"/>
</dbReference>
<dbReference type="SUPFAM" id="SSF52047">
    <property type="entry name" value="RNI-like"/>
    <property type="match status" value="1"/>
</dbReference>
<organism evidence="9 10">
    <name type="scientific">Stylosanthes scabra</name>
    <dbReference type="NCBI Taxonomy" id="79078"/>
    <lineage>
        <taxon>Eukaryota</taxon>
        <taxon>Viridiplantae</taxon>
        <taxon>Streptophyta</taxon>
        <taxon>Embryophyta</taxon>
        <taxon>Tracheophyta</taxon>
        <taxon>Spermatophyta</taxon>
        <taxon>Magnoliopsida</taxon>
        <taxon>eudicotyledons</taxon>
        <taxon>Gunneridae</taxon>
        <taxon>Pentapetalae</taxon>
        <taxon>rosids</taxon>
        <taxon>fabids</taxon>
        <taxon>Fabales</taxon>
        <taxon>Fabaceae</taxon>
        <taxon>Papilionoideae</taxon>
        <taxon>50 kb inversion clade</taxon>
        <taxon>dalbergioids sensu lato</taxon>
        <taxon>Dalbergieae</taxon>
        <taxon>Pterocarpus clade</taxon>
        <taxon>Stylosanthes</taxon>
    </lineage>
</organism>
<evidence type="ECO:0000256" key="7">
    <source>
        <dbReference type="ARBA" id="ARBA00047304"/>
    </source>
</evidence>
<protein>
    <recommendedName>
        <fullName evidence="1">ADP-ribosyl cyclase/cyclic ADP-ribose hydrolase</fullName>
        <ecNumber evidence="1">3.2.2.6</ecNumber>
    </recommendedName>
</protein>
<evidence type="ECO:0000313" key="10">
    <source>
        <dbReference type="Proteomes" id="UP001341840"/>
    </source>
</evidence>
<keyword evidence="4" id="KW-0378">Hydrolase</keyword>